<comment type="caution">
    <text evidence="1">The sequence shown here is derived from an EMBL/GenBank/DDBJ whole genome shotgun (WGS) entry which is preliminary data.</text>
</comment>
<organism evidence="1 2">
    <name type="scientific">Lithospermum erythrorhizon</name>
    <name type="common">Purple gromwell</name>
    <name type="synonym">Lithospermum officinale var. erythrorhizon</name>
    <dbReference type="NCBI Taxonomy" id="34254"/>
    <lineage>
        <taxon>Eukaryota</taxon>
        <taxon>Viridiplantae</taxon>
        <taxon>Streptophyta</taxon>
        <taxon>Embryophyta</taxon>
        <taxon>Tracheophyta</taxon>
        <taxon>Spermatophyta</taxon>
        <taxon>Magnoliopsida</taxon>
        <taxon>eudicotyledons</taxon>
        <taxon>Gunneridae</taxon>
        <taxon>Pentapetalae</taxon>
        <taxon>asterids</taxon>
        <taxon>lamiids</taxon>
        <taxon>Boraginales</taxon>
        <taxon>Boraginaceae</taxon>
        <taxon>Boraginoideae</taxon>
        <taxon>Lithospermeae</taxon>
        <taxon>Lithospermum</taxon>
    </lineage>
</organism>
<name>A0AAV3RF54_LITER</name>
<evidence type="ECO:0000313" key="2">
    <source>
        <dbReference type="Proteomes" id="UP001454036"/>
    </source>
</evidence>
<reference evidence="1 2" key="1">
    <citation type="submission" date="2024-01" db="EMBL/GenBank/DDBJ databases">
        <title>The complete chloroplast genome sequence of Lithospermum erythrorhizon: insights into the phylogenetic relationship among Boraginaceae species and the maternal lineages of purple gromwells.</title>
        <authorList>
            <person name="Okada T."/>
            <person name="Watanabe K."/>
        </authorList>
    </citation>
    <scope>NUCLEOTIDE SEQUENCE [LARGE SCALE GENOMIC DNA]</scope>
</reference>
<protein>
    <recommendedName>
        <fullName evidence="3">Retrotransposon gag domain-containing protein</fullName>
    </recommendedName>
</protein>
<gene>
    <name evidence="1" type="ORF">LIER_28272</name>
</gene>
<accession>A0AAV3RF54</accession>
<dbReference type="Proteomes" id="UP001454036">
    <property type="component" value="Unassembled WGS sequence"/>
</dbReference>
<evidence type="ECO:0008006" key="3">
    <source>
        <dbReference type="Google" id="ProtNLM"/>
    </source>
</evidence>
<sequence length="211" mass="24339">MALCAKEKLGFKDGRLVEPETLNPLFDIWKRIDCMVSTWILNSISPGMKDQFMFTASAKKLWDEIALRYGTSNGPMFYQLEKDIASLSHGSKSVVLYFSKLKRLWDELNELEPPIVCICIEGCLVTQEFLKKEQRNKLMQFLMGLNETDGNSTLFVRAAVEPRRFVKKWDDKKGIIQYDHCGMKGHTTENCYKLKRYPIQKALEVGIKGLE</sequence>
<dbReference type="EMBL" id="BAABME010009356">
    <property type="protein sequence ID" value="GAA0175012.1"/>
    <property type="molecule type" value="Genomic_DNA"/>
</dbReference>
<keyword evidence="2" id="KW-1185">Reference proteome</keyword>
<dbReference type="PANTHER" id="PTHR37610">
    <property type="entry name" value="CCHC-TYPE DOMAIN-CONTAINING PROTEIN"/>
    <property type="match status" value="1"/>
</dbReference>
<dbReference type="AlphaFoldDB" id="A0AAV3RF54"/>
<evidence type="ECO:0000313" key="1">
    <source>
        <dbReference type="EMBL" id="GAA0175012.1"/>
    </source>
</evidence>
<dbReference type="PANTHER" id="PTHR37610:SF40">
    <property type="entry name" value="OS01G0909600 PROTEIN"/>
    <property type="match status" value="1"/>
</dbReference>
<proteinExistence type="predicted"/>